<dbReference type="CTD" id="134728"/>
<reference evidence="7" key="1">
    <citation type="submission" date="2021-04" db="EMBL/GenBank/DDBJ databases">
        <authorList>
            <consortium name="Wellcome Sanger Institute Data Sharing"/>
        </authorList>
    </citation>
    <scope>NUCLEOTIDE SEQUENCE [LARGE SCALE GENOMIC DNA]</scope>
</reference>
<organism evidence="7 8">
    <name type="scientific">Sparus aurata</name>
    <name type="common">Gilthead sea bream</name>
    <dbReference type="NCBI Taxonomy" id="8175"/>
    <lineage>
        <taxon>Eukaryota</taxon>
        <taxon>Metazoa</taxon>
        <taxon>Chordata</taxon>
        <taxon>Craniata</taxon>
        <taxon>Vertebrata</taxon>
        <taxon>Euteleostomi</taxon>
        <taxon>Actinopterygii</taxon>
        <taxon>Neopterygii</taxon>
        <taxon>Teleostei</taxon>
        <taxon>Neoteleostei</taxon>
        <taxon>Acanthomorphata</taxon>
        <taxon>Eupercaria</taxon>
        <taxon>Spariformes</taxon>
        <taxon>Sparidae</taxon>
        <taxon>Sparus</taxon>
    </lineage>
</organism>
<dbReference type="GO" id="GO:0006955">
    <property type="term" value="P:immune response"/>
    <property type="evidence" value="ECO:0007669"/>
    <property type="project" value="InterPro"/>
</dbReference>
<evidence type="ECO:0000313" key="8">
    <source>
        <dbReference type="Proteomes" id="UP000472265"/>
    </source>
</evidence>
<name>A0A671UXQ9_SPAAU</name>
<dbReference type="InParanoid" id="A0A671UXQ9"/>
<gene>
    <name evidence="7" type="primary">irak1bp1</name>
</gene>
<evidence type="ECO:0000256" key="2">
    <source>
        <dbReference type="ARBA" id="ARBA00004496"/>
    </source>
</evidence>
<dbReference type="Gene3D" id="3.30.110.170">
    <property type="entry name" value="Protein of unknown function (DUF541), domain 1"/>
    <property type="match status" value="1"/>
</dbReference>
<reference evidence="7" key="3">
    <citation type="submission" date="2025-09" db="UniProtKB">
        <authorList>
            <consortium name="Ensembl"/>
        </authorList>
    </citation>
    <scope>IDENTIFICATION</scope>
</reference>
<keyword evidence="8" id="KW-1185">Reference proteome</keyword>
<proteinExistence type="inferred from homology"/>
<dbReference type="Ensembl" id="ENSSAUT00010019718.1">
    <property type="protein sequence ID" value="ENSSAUP00010018673.1"/>
    <property type="gene ID" value="ENSSAUG00010008412.1"/>
</dbReference>
<keyword evidence="5" id="KW-0539">Nucleus</keyword>
<dbReference type="InterPro" id="IPR007497">
    <property type="entry name" value="SIMPL/DUF541"/>
</dbReference>
<evidence type="ECO:0000313" key="7">
    <source>
        <dbReference type="Ensembl" id="ENSSAUP00010018673.1"/>
    </source>
</evidence>
<accession>A0A671UXQ9</accession>
<dbReference type="Proteomes" id="UP000472265">
    <property type="component" value="Chromosome 22"/>
</dbReference>
<comment type="similarity">
    <text evidence="3">Belongs to the IRAK1BP1 family.</text>
</comment>
<dbReference type="RefSeq" id="XP_030261953.1">
    <property type="nucleotide sequence ID" value="XM_030406093.1"/>
</dbReference>
<dbReference type="GO" id="GO:0043123">
    <property type="term" value="P:positive regulation of canonical NF-kappaB signal transduction"/>
    <property type="evidence" value="ECO:0007669"/>
    <property type="project" value="InterPro"/>
</dbReference>
<dbReference type="AlphaFoldDB" id="A0A671UXQ9"/>
<evidence type="ECO:0000256" key="5">
    <source>
        <dbReference type="ARBA" id="ARBA00023242"/>
    </source>
</evidence>
<sequence length="247" mass="27291">MENQSRVFAAILPAAGRESAGNEAELGLEVRAANRHSNRGREVQVTGTAEVCCPADRASVRVSVGSSKGSVNEATDSVSRRLEYILQAVRQHGVSDKDASVRRFLHREAEQYRMDAEVVVTFSDFEKMEQVCRVLLEKLDKSVCVGTPQFYHSAECLSRLRRRACVSAVENAQQKACEVSQLLEQTLGSPLLIREEETKEWRSEDDEEGGGGQGAAPLPYLPCRPTFTASSRVSVSFSLRDKGRKKL</sequence>
<dbReference type="OMA" id="TQTATRE"/>
<dbReference type="PANTHER" id="PTHR18842:SF2">
    <property type="entry name" value="INTERLEUKIN-1 RECEPTOR-ASSOCIATED KINASE 1-BINDING PROTEIN 1"/>
    <property type="match status" value="1"/>
</dbReference>
<dbReference type="InterPro" id="IPR030312">
    <property type="entry name" value="IRAK1BP1"/>
</dbReference>
<reference evidence="7" key="2">
    <citation type="submission" date="2025-08" db="UniProtKB">
        <authorList>
            <consortium name="Ensembl"/>
        </authorList>
    </citation>
    <scope>IDENTIFICATION</scope>
</reference>
<dbReference type="Pfam" id="PF04402">
    <property type="entry name" value="SIMPL"/>
    <property type="match status" value="1"/>
</dbReference>
<evidence type="ECO:0000256" key="4">
    <source>
        <dbReference type="ARBA" id="ARBA00022490"/>
    </source>
</evidence>
<evidence type="ECO:0000256" key="6">
    <source>
        <dbReference type="SAM" id="MobiDB-lite"/>
    </source>
</evidence>
<dbReference type="GeneTree" id="ENSGT00390000012588"/>
<dbReference type="PANTHER" id="PTHR18842">
    <property type="entry name" value="INTERLEUKIN-1 RECEPTOR-ASSOCIATED KINASE 1-BINDING PROTEIN 1"/>
    <property type="match status" value="1"/>
</dbReference>
<dbReference type="Gene3D" id="3.30.70.2970">
    <property type="entry name" value="Protein of unknown function (DUF541), domain 2"/>
    <property type="match status" value="1"/>
</dbReference>
<dbReference type="FunCoup" id="A0A671UXQ9">
    <property type="interactions" value="446"/>
</dbReference>
<dbReference type="GO" id="GO:0005737">
    <property type="term" value="C:cytoplasm"/>
    <property type="evidence" value="ECO:0007669"/>
    <property type="project" value="UniProtKB-SubCell"/>
</dbReference>
<protein>
    <submittedName>
        <fullName evidence="7">Interleukin-1 receptor-associated kinase 1 binding protein 1</fullName>
    </submittedName>
</protein>
<evidence type="ECO:0000256" key="1">
    <source>
        <dbReference type="ARBA" id="ARBA00004123"/>
    </source>
</evidence>
<feature type="region of interest" description="Disordered" evidence="6">
    <location>
        <begin position="195"/>
        <end position="223"/>
    </location>
</feature>
<comment type="subcellular location">
    <subcellularLocation>
        <location evidence="2">Cytoplasm</location>
    </subcellularLocation>
    <subcellularLocation>
        <location evidence="1">Nucleus</location>
    </subcellularLocation>
</comment>
<keyword evidence="4" id="KW-0963">Cytoplasm</keyword>
<dbReference type="OrthoDB" id="6365554at2759"/>
<evidence type="ECO:0000256" key="3">
    <source>
        <dbReference type="ARBA" id="ARBA00005509"/>
    </source>
</evidence>
<dbReference type="GeneID" id="115574507"/>
<dbReference type="GO" id="GO:0005634">
    <property type="term" value="C:nucleus"/>
    <property type="evidence" value="ECO:0007669"/>
    <property type="project" value="UniProtKB-SubCell"/>
</dbReference>